<gene>
    <name evidence="1" type="ORF">SAMN02745134_03957</name>
</gene>
<sequence length="85" mass="10359">MNREEFLKGIEEFQNKLGMWQIEIDKLCMGDFILGCYFDECEEKWKVYQNNERGRHWEMMSTTSEQEALEKLYSIIKFHSRTISH</sequence>
<dbReference type="STRING" id="1121291.SAMN02745134_03957"/>
<organism evidence="1 2">
    <name type="scientific">Clostridium acidisoli DSM 12555</name>
    <dbReference type="NCBI Taxonomy" id="1121291"/>
    <lineage>
        <taxon>Bacteria</taxon>
        <taxon>Bacillati</taxon>
        <taxon>Bacillota</taxon>
        <taxon>Clostridia</taxon>
        <taxon>Eubacteriales</taxon>
        <taxon>Clostridiaceae</taxon>
        <taxon>Clostridium</taxon>
    </lineage>
</organism>
<name>A0A1W1Y0E2_9CLOT</name>
<proteinExistence type="predicted"/>
<keyword evidence="2" id="KW-1185">Reference proteome</keyword>
<evidence type="ECO:0000313" key="1">
    <source>
        <dbReference type="EMBL" id="SMC29602.1"/>
    </source>
</evidence>
<dbReference type="Proteomes" id="UP000192468">
    <property type="component" value="Unassembled WGS sequence"/>
</dbReference>
<accession>A0A1W1Y0E2</accession>
<protein>
    <submittedName>
        <fullName evidence="1">Uncharacterized protein</fullName>
    </submittedName>
</protein>
<dbReference type="OrthoDB" id="2237387at2"/>
<dbReference type="RefSeq" id="WP_084117900.1">
    <property type="nucleotide sequence ID" value="NZ_FWXH01000055.1"/>
</dbReference>
<dbReference type="AlphaFoldDB" id="A0A1W1Y0E2"/>
<evidence type="ECO:0000313" key="2">
    <source>
        <dbReference type="Proteomes" id="UP000192468"/>
    </source>
</evidence>
<reference evidence="1 2" key="1">
    <citation type="submission" date="2017-04" db="EMBL/GenBank/DDBJ databases">
        <authorList>
            <person name="Afonso C.L."/>
            <person name="Miller P.J."/>
            <person name="Scott M.A."/>
            <person name="Spackman E."/>
            <person name="Goraichik I."/>
            <person name="Dimitrov K.M."/>
            <person name="Suarez D.L."/>
            <person name="Swayne D.E."/>
        </authorList>
    </citation>
    <scope>NUCLEOTIDE SEQUENCE [LARGE SCALE GENOMIC DNA]</scope>
    <source>
        <strain evidence="1 2">DSM 12555</strain>
    </source>
</reference>
<dbReference type="EMBL" id="FWXH01000055">
    <property type="protein sequence ID" value="SMC29602.1"/>
    <property type="molecule type" value="Genomic_DNA"/>
</dbReference>